<dbReference type="Gene3D" id="2.40.160.100">
    <property type="match status" value="1"/>
</dbReference>
<protein>
    <recommendedName>
        <fullName evidence="2">Alginate export domain-containing protein</fullName>
    </recommendedName>
</protein>
<dbReference type="EMBL" id="PGFZ01000005">
    <property type="protein sequence ID" value="POZ51786.1"/>
    <property type="molecule type" value="Genomic_DNA"/>
</dbReference>
<accession>A0A2S5CLX8</accession>
<dbReference type="InterPro" id="IPR053728">
    <property type="entry name" value="Alginate_Permeability_Chnl"/>
</dbReference>
<sequence length="452" mass="51371">MKPALLLLASLLLSPAGSAQESEPAFNSNRWQENYQYLAKQPRKNVYDNFKYLPLLSDRDDVYLSLGGNFRERLNSYNNDLFGLKPHNDGQVFLHRFLVHADLHVSEQVRAFIQLSSYLSDTVGLNKGSLDNNSADLQQGFVDLHFQTVTARVGRQEFALGSSRLISVREGQNVRRAFDGVHVRLKNTYLDVEAFGFEEVEVKPASFDDQGNTQEKLWGLNSKWAFKPTKAEFYYIGLQRQAAKYQAMMADETRHSFGTRMFGKQSGWDWNHEGIYQTGRYGSLTINAWTLASLTGYTFNSLKWRPRLGLSANIASGDDNAKDKQLNTFNPLYPNLSYFEEAAMLAPQNFFNIMPNLAIQPLTNVRVSVDWNFYWRLSKNDAVYVRGLNPLPQTLGVNGQFVTHAFSGNVDWEINKYVSLGFSYSHFFAGQVITEAGGHDTDYLRSQVNVAF</sequence>
<dbReference type="Pfam" id="PF13372">
    <property type="entry name" value="Alginate_exp"/>
    <property type="match status" value="1"/>
</dbReference>
<evidence type="ECO:0000313" key="4">
    <source>
        <dbReference type="Proteomes" id="UP000237423"/>
    </source>
</evidence>
<keyword evidence="1" id="KW-0732">Signal</keyword>
<reference evidence="3 4" key="1">
    <citation type="submission" date="2017-11" db="EMBL/GenBank/DDBJ databases">
        <title>Draft Genome Sequence of Methylobacter psychrotolerans Sph1T, an Obligate Methanotroph from Low-Temperature Environments.</title>
        <authorList>
            <person name="Oshkin I.Y."/>
            <person name="Miroshnikov K."/>
            <person name="Belova S.E."/>
            <person name="Korzhenkov A."/>
            <person name="Toshchakov S.V."/>
            <person name="Dedysh S.N."/>
        </authorList>
    </citation>
    <scope>NUCLEOTIDE SEQUENCE [LARGE SCALE GENOMIC DNA]</scope>
    <source>
        <strain evidence="3 4">Sph1</strain>
    </source>
</reference>
<evidence type="ECO:0000313" key="3">
    <source>
        <dbReference type="EMBL" id="POZ51786.1"/>
    </source>
</evidence>
<name>A0A2S5CLX8_9GAMM</name>
<feature type="chain" id="PRO_5015678233" description="Alginate export domain-containing protein" evidence="1">
    <location>
        <begin position="20"/>
        <end position="452"/>
    </location>
</feature>
<comment type="caution">
    <text evidence="3">The sequence shown here is derived from an EMBL/GenBank/DDBJ whole genome shotgun (WGS) entry which is preliminary data.</text>
</comment>
<gene>
    <name evidence="3" type="ORF">AADEFJLK_02660</name>
</gene>
<evidence type="ECO:0000259" key="2">
    <source>
        <dbReference type="Pfam" id="PF13372"/>
    </source>
</evidence>
<dbReference type="AlphaFoldDB" id="A0A2S5CLX8"/>
<dbReference type="RefSeq" id="WP_170065112.1">
    <property type="nucleotide sequence ID" value="NZ_PGFZ01000005.1"/>
</dbReference>
<feature type="signal peptide" evidence="1">
    <location>
        <begin position="1"/>
        <end position="19"/>
    </location>
</feature>
<organism evidence="3 4">
    <name type="scientific">Methylovulum psychrotolerans</name>
    <dbReference type="NCBI Taxonomy" id="1704499"/>
    <lineage>
        <taxon>Bacteria</taxon>
        <taxon>Pseudomonadati</taxon>
        <taxon>Pseudomonadota</taxon>
        <taxon>Gammaproteobacteria</taxon>
        <taxon>Methylococcales</taxon>
        <taxon>Methylococcaceae</taxon>
        <taxon>Methylovulum</taxon>
    </lineage>
</organism>
<dbReference type="Proteomes" id="UP000237423">
    <property type="component" value="Unassembled WGS sequence"/>
</dbReference>
<dbReference type="InterPro" id="IPR025388">
    <property type="entry name" value="Alginate_export_dom"/>
</dbReference>
<proteinExistence type="predicted"/>
<feature type="domain" description="Alginate export" evidence="2">
    <location>
        <begin position="63"/>
        <end position="444"/>
    </location>
</feature>
<evidence type="ECO:0000256" key="1">
    <source>
        <dbReference type="SAM" id="SignalP"/>
    </source>
</evidence>